<dbReference type="EMBL" id="VXRG01000062">
    <property type="protein sequence ID" value="MXY93195.1"/>
    <property type="molecule type" value="Genomic_DNA"/>
</dbReference>
<dbReference type="AlphaFoldDB" id="A0A6B0YSU5"/>
<evidence type="ECO:0000313" key="1">
    <source>
        <dbReference type="EMBL" id="MXY93195.1"/>
    </source>
</evidence>
<name>A0A6B0YSU5_9CHLR</name>
<organism evidence="1">
    <name type="scientific">Caldilineaceae bacterium SB0664_bin_27</name>
    <dbReference type="NCBI Taxonomy" id="2605260"/>
    <lineage>
        <taxon>Bacteria</taxon>
        <taxon>Bacillati</taxon>
        <taxon>Chloroflexota</taxon>
        <taxon>Caldilineae</taxon>
        <taxon>Caldilineales</taxon>
        <taxon>Caldilineaceae</taxon>
    </lineage>
</organism>
<dbReference type="PANTHER" id="PTHR20883:SF48">
    <property type="entry name" value="ECTOINE DIOXYGENASE"/>
    <property type="match status" value="1"/>
</dbReference>
<dbReference type="GO" id="GO:0016706">
    <property type="term" value="F:2-oxoglutarate-dependent dioxygenase activity"/>
    <property type="evidence" value="ECO:0007669"/>
    <property type="project" value="UniProtKB-ARBA"/>
</dbReference>
<dbReference type="SUPFAM" id="SSF51197">
    <property type="entry name" value="Clavaminate synthase-like"/>
    <property type="match status" value="1"/>
</dbReference>
<keyword evidence="1" id="KW-0560">Oxidoreductase</keyword>
<gene>
    <name evidence="1" type="ORF">F4Y42_07050</name>
</gene>
<dbReference type="Gene3D" id="2.60.120.620">
    <property type="entry name" value="q2cbj1_9rhob like domain"/>
    <property type="match status" value="1"/>
</dbReference>
<reference evidence="1" key="1">
    <citation type="submission" date="2019-09" db="EMBL/GenBank/DDBJ databases">
        <title>Characterisation of the sponge microbiome using genome-centric metagenomics.</title>
        <authorList>
            <person name="Engelberts J.P."/>
            <person name="Robbins S.J."/>
            <person name="De Goeij J.M."/>
            <person name="Aranda M."/>
            <person name="Bell S.C."/>
            <person name="Webster N.S."/>
        </authorList>
    </citation>
    <scope>NUCLEOTIDE SEQUENCE</scope>
    <source>
        <strain evidence="1">SB0664_bin_27</strain>
    </source>
</reference>
<comment type="caution">
    <text evidence="1">The sequence shown here is derived from an EMBL/GenBank/DDBJ whole genome shotgun (WGS) entry which is preliminary data.</text>
</comment>
<keyword evidence="1" id="KW-0223">Dioxygenase</keyword>
<dbReference type="InterPro" id="IPR008775">
    <property type="entry name" value="Phytyl_CoA_dOase-like"/>
</dbReference>
<dbReference type="Pfam" id="PF05721">
    <property type="entry name" value="PhyH"/>
    <property type="match status" value="1"/>
</dbReference>
<proteinExistence type="predicted"/>
<dbReference type="GO" id="GO:0005506">
    <property type="term" value="F:iron ion binding"/>
    <property type="evidence" value="ECO:0007669"/>
    <property type="project" value="UniProtKB-ARBA"/>
</dbReference>
<sequence length="265" mass="29944">MTEIVVDPAEVEFFQNNGYIQYHSFFSTVEIASLRKALDDAVAIERDRIVGAEGGGRHSEDYERVFNQMVNLWTDYPQAKEIAFDSRLGEYARQLSRCRHVRIYHDHAMIKPPGQESRKTNWHQDAPYWPMDPVGALSAWIAVDDVSVDNGCLHFVPGSHSHGRLEPISLTDENDSVVDRFREQGYAVPEPVAMPMRAGGVTFHHGCTFHYAGPNRTEKPRRAFAIIFIPDYTRFTGGKEPAGAEDEMEVGGPWEHEIHPIVAGH</sequence>
<accession>A0A6B0YSU5</accession>
<dbReference type="PANTHER" id="PTHR20883">
    <property type="entry name" value="PHYTANOYL-COA DIOXYGENASE DOMAIN CONTAINING 1"/>
    <property type="match status" value="1"/>
</dbReference>
<protein>
    <submittedName>
        <fullName evidence="1">Phytanoyl-CoA dioxygenase family protein</fullName>
    </submittedName>
</protein>